<gene>
    <name evidence="2" type="ORF">O3P69_003251</name>
</gene>
<feature type="compositionally biased region" description="Basic and acidic residues" evidence="1">
    <location>
        <begin position="355"/>
        <end position="381"/>
    </location>
</feature>
<evidence type="ECO:0000313" key="3">
    <source>
        <dbReference type="Proteomes" id="UP001487740"/>
    </source>
</evidence>
<evidence type="ECO:0000256" key="1">
    <source>
        <dbReference type="SAM" id="MobiDB-lite"/>
    </source>
</evidence>
<evidence type="ECO:0000313" key="2">
    <source>
        <dbReference type="EMBL" id="KAK8400460.1"/>
    </source>
</evidence>
<feature type="region of interest" description="Disordered" evidence="1">
    <location>
        <begin position="343"/>
        <end position="381"/>
    </location>
</feature>
<proteinExistence type="predicted"/>
<feature type="region of interest" description="Disordered" evidence="1">
    <location>
        <begin position="275"/>
        <end position="303"/>
    </location>
</feature>
<dbReference type="EMBL" id="JARAKH010000010">
    <property type="protein sequence ID" value="KAK8400460.1"/>
    <property type="molecule type" value="Genomic_DNA"/>
</dbReference>
<accession>A0AAW0UL91</accession>
<dbReference type="Proteomes" id="UP001487740">
    <property type="component" value="Unassembled WGS sequence"/>
</dbReference>
<reference evidence="2 3" key="1">
    <citation type="submission" date="2023-03" db="EMBL/GenBank/DDBJ databases">
        <title>High-quality genome of Scylla paramamosain provides insights in environmental adaptation.</title>
        <authorList>
            <person name="Zhang L."/>
        </authorList>
    </citation>
    <scope>NUCLEOTIDE SEQUENCE [LARGE SCALE GENOMIC DNA]</scope>
    <source>
        <strain evidence="2">LZ_2023a</strain>
        <tissue evidence="2">Muscle</tissue>
    </source>
</reference>
<sequence length="457" mass="50409">MPGGEGDGKRWITCGSVINHGALGAAGGVRLCLNWPLPTLRLPLLPQDGCDPDGRELQDLPVHLEGTTKSYMERMEELVATRLAISDTEEGSVGVWWEGEATRLFHHNGSVRQPEALEPVVAKTRLHDPRRLVRPTRPQPIVYTSGRAAHRGASQLHRSTLTRRGKLNDHIFIKRREKEYSHLLLPPETRVRRTTAVQYIESSPLDSGHGNDHVLWLRKSTVESTEDVGESLLNGNMGYHRYSSQPTQLGMGPCEDLQVSGEEVVLRLSVPTAIRVTSPSRRGEKTRRGSSRKSSGKTSSVRKVTISAEDEELCADIATCDTLFLDTSAQETPELLAARNLKGKVKKKKNAKASTENKERVRKSDEVDERTASEGIDGDRESCSLEKVDQNDEVSGTTQPDLKISICPLLPRPVHAGKVTTQPLSGRCLNPSPRQIPAATAVKCSMYVYVTRQMNVG</sequence>
<dbReference type="AlphaFoldDB" id="A0AAW0UL91"/>
<organism evidence="2 3">
    <name type="scientific">Scylla paramamosain</name>
    <name type="common">Mud crab</name>
    <dbReference type="NCBI Taxonomy" id="85552"/>
    <lineage>
        <taxon>Eukaryota</taxon>
        <taxon>Metazoa</taxon>
        <taxon>Ecdysozoa</taxon>
        <taxon>Arthropoda</taxon>
        <taxon>Crustacea</taxon>
        <taxon>Multicrustacea</taxon>
        <taxon>Malacostraca</taxon>
        <taxon>Eumalacostraca</taxon>
        <taxon>Eucarida</taxon>
        <taxon>Decapoda</taxon>
        <taxon>Pleocyemata</taxon>
        <taxon>Brachyura</taxon>
        <taxon>Eubrachyura</taxon>
        <taxon>Portunoidea</taxon>
        <taxon>Portunidae</taxon>
        <taxon>Portuninae</taxon>
        <taxon>Scylla</taxon>
    </lineage>
</organism>
<protein>
    <submittedName>
        <fullName evidence="2">Uncharacterized protein</fullName>
    </submittedName>
</protein>
<keyword evidence="3" id="KW-1185">Reference proteome</keyword>
<comment type="caution">
    <text evidence="2">The sequence shown here is derived from an EMBL/GenBank/DDBJ whole genome shotgun (WGS) entry which is preliminary data.</text>
</comment>
<name>A0AAW0UL91_SCYPA</name>